<dbReference type="RefSeq" id="XP_067474243.1">
    <property type="nucleotide sequence ID" value="XM_067628691.1"/>
</dbReference>
<evidence type="ECO:0000256" key="5">
    <source>
        <dbReference type="PIRNR" id="PIRNR000972"/>
    </source>
</evidence>
<gene>
    <name evidence="9" type="ORF">ASPBRDRAFT_662367</name>
</gene>
<dbReference type="GO" id="GO:0008449">
    <property type="term" value="F:N-acetylglucosamine-6-sulfatase activity"/>
    <property type="evidence" value="ECO:0007669"/>
    <property type="project" value="TreeGrafter"/>
</dbReference>
<dbReference type="PANTHER" id="PTHR43108">
    <property type="entry name" value="N-ACETYLGLUCOSAMINE-6-SULFATASE FAMILY MEMBER"/>
    <property type="match status" value="1"/>
</dbReference>
<dbReference type="STRING" id="767769.A0A1L9U5P4"/>
<evidence type="ECO:0000256" key="3">
    <source>
        <dbReference type="ARBA" id="ARBA00022801"/>
    </source>
</evidence>
<dbReference type="PROSITE" id="PS00523">
    <property type="entry name" value="SULFATASE_1"/>
    <property type="match status" value="1"/>
</dbReference>
<dbReference type="InterPro" id="IPR000917">
    <property type="entry name" value="Sulfatase_N"/>
</dbReference>
<feature type="modified residue" description="3-oxoalanine (Cys)" evidence="6">
    <location>
        <position position="90"/>
    </location>
</feature>
<evidence type="ECO:0000256" key="6">
    <source>
        <dbReference type="PIRSR" id="PIRSR000972-50"/>
    </source>
</evidence>
<dbReference type="SUPFAM" id="SSF53649">
    <property type="entry name" value="Alkaline phosphatase-like"/>
    <property type="match status" value="1"/>
</dbReference>
<evidence type="ECO:0000313" key="9">
    <source>
        <dbReference type="EMBL" id="OJJ66994.1"/>
    </source>
</evidence>
<dbReference type="GeneID" id="93581179"/>
<dbReference type="PANTHER" id="PTHR43108:SF8">
    <property type="entry name" value="SD21168P"/>
    <property type="match status" value="1"/>
</dbReference>
<feature type="chain" id="PRO_5013154749" description="Arylsulfatase" evidence="7">
    <location>
        <begin position="17"/>
        <end position="597"/>
    </location>
</feature>
<dbReference type="Proteomes" id="UP000184499">
    <property type="component" value="Unassembled WGS sequence"/>
</dbReference>
<proteinExistence type="inferred from homology"/>
<evidence type="ECO:0000313" key="10">
    <source>
        <dbReference type="Proteomes" id="UP000184499"/>
    </source>
</evidence>
<evidence type="ECO:0000256" key="2">
    <source>
        <dbReference type="ARBA" id="ARBA00022729"/>
    </source>
</evidence>
<keyword evidence="4" id="KW-0325">Glycoprotein</keyword>
<feature type="signal peptide" evidence="7">
    <location>
        <begin position="1"/>
        <end position="16"/>
    </location>
</feature>
<evidence type="ECO:0000259" key="8">
    <source>
        <dbReference type="Pfam" id="PF00884"/>
    </source>
</evidence>
<dbReference type="FunFam" id="3.40.720.10:FF:000051">
    <property type="entry name" value="Arylsulfatase"/>
    <property type="match status" value="1"/>
</dbReference>
<keyword evidence="3 5" id="KW-0378">Hydrolase</keyword>
<organism evidence="9 10">
    <name type="scientific">Aspergillus brasiliensis (strain CBS 101740 / IMI 381727 / IBT 21946)</name>
    <dbReference type="NCBI Taxonomy" id="767769"/>
    <lineage>
        <taxon>Eukaryota</taxon>
        <taxon>Fungi</taxon>
        <taxon>Dikarya</taxon>
        <taxon>Ascomycota</taxon>
        <taxon>Pezizomycotina</taxon>
        <taxon>Eurotiomycetes</taxon>
        <taxon>Eurotiomycetidae</taxon>
        <taxon>Eurotiales</taxon>
        <taxon>Aspergillaceae</taxon>
        <taxon>Aspergillus</taxon>
        <taxon>Aspergillus subgen. Circumdati</taxon>
    </lineage>
</organism>
<dbReference type="Pfam" id="PF00884">
    <property type="entry name" value="Sulfatase"/>
    <property type="match status" value="1"/>
</dbReference>
<accession>A0A1L9U5P4</accession>
<comment type="similarity">
    <text evidence="1 5">Belongs to the sulfatase family.</text>
</comment>
<dbReference type="OMA" id="GHNENWL"/>
<dbReference type="AlphaFoldDB" id="A0A1L9U5P4"/>
<dbReference type="GO" id="GO:0018958">
    <property type="term" value="P:phenol-containing compound metabolic process"/>
    <property type="evidence" value="ECO:0007669"/>
    <property type="project" value="InterPro"/>
</dbReference>
<dbReference type="OrthoDB" id="96314at2759"/>
<dbReference type="EC" id="3.1.6.1" evidence="5"/>
<dbReference type="EMBL" id="KV878696">
    <property type="protein sequence ID" value="OJJ66994.1"/>
    <property type="molecule type" value="Genomic_DNA"/>
</dbReference>
<reference evidence="10" key="1">
    <citation type="journal article" date="2017" name="Genome Biol.">
        <title>Comparative genomics reveals high biological diversity and specific adaptations in the industrially and medically important fungal genus Aspergillus.</title>
        <authorList>
            <person name="de Vries R.P."/>
            <person name="Riley R."/>
            <person name="Wiebenga A."/>
            <person name="Aguilar-Osorio G."/>
            <person name="Amillis S."/>
            <person name="Uchima C.A."/>
            <person name="Anderluh G."/>
            <person name="Asadollahi M."/>
            <person name="Askin M."/>
            <person name="Barry K."/>
            <person name="Battaglia E."/>
            <person name="Bayram O."/>
            <person name="Benocci T."/>
            <person name="Braus-Stromeyer S.A."/>
            <person name="Caldana C."/>
            <person name="Canovas D."/>
            <person name="Cerqueira G.C."/>
            <person name="Chen F."/>
            <person name="Chen W."/>
            <person name="Choi C."/>
            <person name="Clum A."/>
            <person name="Dos Santos R.A."/>
            <person name="Damasio A.R."/>
            <person name="Diallinas G."/>
            <person name="Emri T."/>
            <person name="Fekete E."/>
            <person name="Flipphi M."/>
            <person name="Freyberg S."/>
            <person name="Gallo A."/>
            <person name="Gournas C."/>
            <person name="Habgood R."/>
            <person name="Hainaut M."/>
            <person name="Harispe M.L."/>
            <person name="Henrissat B."/>
            <person name="Hilden K.S."/>
            <person name="Hope R."/>
            <person name="Hossain A."/>
            <person name="Karabika E."/>
            <person name="Karaffa L."/>
            <person name="Karanyi Z."/>
            <person name="Krasevec N."/>
            <person name="Kuo A."/>
            <person name="Kusch H."/>
            <person name="LaButti K."/>
            <person name="Lagendijk E.L."/>
            <person name="Lapidus A."/>
            <person name="Levasseur A."/>
            <person name="Lindquist E."/>
            <person name="Lipzen A."/>
            <person name="Logrieco A.F."/>
            <person name="MacCabe A."/>
            <person name="Maekelae M.R."/>
            <person name="Malavazi I."/>
            <person name="Melin P."/>
            <person name="Meyer V."/>
            <person name="Mielnichuk N."/>
            <person name="Miskei M."/>
            <person name="Molnar A.P."/>
            <person name="Mule G."/>
            <person name="Ngan C.Y."/>
            <person name="Orejas M."/>
            <person name="Orosz E."/>
            <person name="Ouedraogo J.P."/>
            <person name="Overkamp K.M."/>
            <person name="Park H.-S."/>
            <person name="Perrone G."/>
            <person name="Piumi F."/>
            <person name="Punt P.J."/>
            <person name="Ram A.F."/>
            <person name="Ramon A."/>
            <person name="Rauscher S."/>
            <person name="Record E."/>
            <person name="Riano-Pachon D.M."/>
            <person name="Robert V."/>
            <person name="Roehrig J."/>
            <person name="Ruller R."/>
            <person name="Salamov A."/>
            <person name="Salih N.S."/>
            <person name="Samson R.A."/>
            <person name="Sandor E."/>
            <person name="Sanguinetti M."/>
            <person name="Schuetze T."/>
            <person name="Sepcic K."/>
            <person name="Shelest E."/>
            <person name="Sherlock G."/>
            <person name="Sophianopoulou V."/>
            <person name="Squina F.M."/>
            <person name="Sun H."/>
            <person name="Susca A."/>
            <person name="Todd R.B."/>
            <person name="Tsang A."/>
            <person name="Unkles S.E."/>
            <person name="van de Wiele N."/>
            <person name="van Rossen-Uffink D."/>
            <person name="Oliveira J.V."/>
            <person name="Vesth T.C."/>
            <person name="Visser J."/>
            <person name="Yu J.-H."/>
            <person name="Zhou M."/>
            <person name="Andersen M.R."/>
            <person name="Archer D.B."/>
            <person name="Baker S.E."/>
            <person name="Benoit I."/>
            <person name="Brakhage A.A."/>
            <person name="Braus G.H."/>
            <person name="Fischer R."/>
            <person name="Frisvad J.C."/>
            <person name="Goldman G.H."/>
            <person name="Houbraken J."/>
            <person name="Oakley B."/>
            <person name="Pocsi I."/>
            <person name="Scazzocchio C."/>
            <person name="Seiboth B."/>
            <person name="vanKuyk P.A."/>
            <person name="Wortman J."/>
            <person name="Dyer P.S."/>
            <person name="Grigoriev I.V."/>
        </authorList>
    </citation>
    <scope>NUCLEOTIDE SEQUENCE [LARGE SCALE GENOMIC DNA]</scope>
    <source>
        <strain evidence="10">CBS 101740 / IMI 381727 / IBT 21946</strain>
    </source>
</reference>
<keyword evidence="10" id="KW-1185">Reference proteome</keyword>
<dbReference type="CDD" id="cd16147">
    <property type="entry name" value="G6S"/>
    <property type="match status" value="1"/>
</dbReference>
<feature type="domain" description="Sulfatase N-terminal" evidence="8">
    <location>
        <begin position="46"/>
        <end position="395"/>
    </location>
</feature>
<protein>
    <recommendedName>
        <fullName evidence="5">Arylsulfatase</fullName>
        <shortName evidence="5">AS</shortName>
        <ecNumber evidence="5">3.1.6.1</ecNumber>
    </recommendedName>
    <alternativeName>
        <fullName evidence="5">Aryl-sulfate sulphohydrolase</fullName>
    </alternativeName>
</protein>
<sequence>MKGLPVLLSFAALAQATDSFAAIGKPESQNVLQDHHVAQQHSSSRPNIVFILVDDQDLQMDSLRYTPRINHYLADQGVFYRNHFVTTALCCPSRVSLWTGKQAHNTNVTEIYPPYGGYPKFIEEGHNENWLPLWLQAANYTTYYTGKLFNAHTVDNYNAPFVTGFNASDFLLDPYTYQYLRPHYQRNHDAPTSYEGQHTMDILTKKALGFLDDAISSNDNDPFFLTIAPVAPHSNLNMTDETDTTTFRFSPPIPLDKHKHLFPDAKIPRTPNFNPDYPTGVSWIKSLPQQDAESIAYNDEFYRERLRALQGVDELVEKIVLRLDDAGILENTYIFYTSDNGYHIGQHRLHPGKECGFDEDIRVPMFVRGPGVPSGVEVSAVTTHIDLAPTILEIVNGEARGELDGVAIPLTREEIAAADVDGGRHEHVNVEYWGVAGFEGAFGRDENGGPATFTNNTYKALRLISPDFNLYYSVWCSGEHELYDLTNDPYQLHNLYPNLAVSKIASYSAVKISTRLDALLMVLKSCKGDTCIHPWKTLHPDGDVHSLRDALNDSFDGFYVRQVRVQFGWCERGYLIEAEGPQVPVAYYRSTRWSDWV</sequence>
<dbReference type="PIRSF" id="PIRSF000972">
    <property type="entry name" value="Arylsulf_plant"/>
    <property type="match status" value="1"/>
</dbReference>
<dbReference type="GO" id="GO:0004065">
    <property type="term" value="F:arylsulfatase activity"/>
    <property type="evidence" value="ECO:0007669"/>
    <property type="project" value="UniProtKB-UniRule"/>
</dbReference>
<name>A0A1L9U5P4_ASPBC</name>
<keyword evidence="2 7" id="KW-0732">Signal</keyword>
<dbReference type="InterPro" id="IPR024607">
    <property type="entry name" value="Sulfatase_CS"/>
</dbReference>
<dbReference type="InterPro" id="IPR017850">
    <property type="entry name" value="Alkaline_phosphatase_core_sf"/>
</dbReference>
<evidence type="ECO:0000256" key="1">
    <source>
        <dbReference type="ARBA" id="ARBA00008779"/>
    </source>
</evidence>
<dbReference type="VEuPathDB" id="FungiDB:ASPBRDRAFT_662367"/>
<dbReference type="InterPro" id="IPR012083">
    <property type="entry name" value="Arylsulfatase"/>
</dbReference>
<dbReference type="Gene3D" id="3.40.720.10">
    <property type="entry name" value="Alkaline Phosphatase, subunit A"/>
    <property type="match status" value="1"/>
</dbReference>
<evidence type="ECO:0000256" key="4">
    <source>
        <dbReference type="ARBA" id="ARBA00023180"/>
    </source>
</evidence>
<comment type="PTM">
    <text evidence="6">The conversion to 3-oxoalanine (also known as C-formylglycine, FGly), of a serine or cysteine residue in prokaryotes and of a cysteine residue in eukaryotes, is critical for catalytic activity.</text>
</comment>
<evidence type="ECO:0000256" key="7">
    <source>
        <dbReference type="SAM" id="SignalP"/>
    </source>
</evidence>
<comment type="catalytic activity">
    <reaction evidence="5">
        <text>an aryl sulfate + H2O = a phenol + sulfate + H(+)</text>
        <dbReference type="Rhea" id="RHEA:17261"/>
        <dbReference type="ChEBI" id="CHEBI:15377"/>
        <dbReference type="ChEBI" id="CHEBI:15378"/>
        <dbReference type="ChEBI" id="CHEBI:16189"/>
        <dbReference type="ChEBI" id="CHEBI:33853"/>
        <dbReference type="ChEBI" id="CHEBI:140317"/>
        <dbReference type="EC" id="3.1.6.1"/>
    </reaction>
</comment>
<dbReference type="GO" id="GO:0005539">
    <property type="term" value="F:glycosaminoglycan binding"/>
    <property type="evidence" value="ECO:0007669"/>
    <property type="project" value="TreeGrafter"/>
</dbReference>